<name>A0A4P6MTT7_9BACT</name>
<dbReference type="OrthoDB" id="9933150at2"/>
<gene>
    <name evidence="2" type="ORF">EG856_02625</name>
</gene>
<keyword evidence="3" id="KW-1185">Reference proteome</keyword>
<feature type="transmembrane region" description="Helical" evidence="1">
    <location>
        <begin position="36"/>
        <end position="55"/>
    </location>
</feature>
<protein>
    <submittedName>
        <fullName evidence="2">Uncharacterized protein</fullName>
    </submittedName>
</protein>
<organism evidence="2 3">
    <name type="scientific">Mycoplasmopsis phocirhinis</name>
    <dbReference type="NCBI Taxonomy" id="142650"/>
    <lineage>
        <taxon>Bacteria</taxon>
        <taxon>Bacillati</taxon>
        <taxon>Mycoplasmatota</taxon>
        <taxon>Mycoplasmoidales</taxon>
        <taxon>Metamycoplasmataceae</taxon>
        <taxon>Mycoplasmopsis</taxon>
    </lineage>
</organism>
<dbReference type="AlphaFoldDB" id="A0A4P6MTT7"/>
<accession>A0A4P6MTT7</accession>
<evidence type="ECO:0000256" key="1">
    <source>
        <dbReference type="SAM" id="Phobius"/>
    </source>
</evidence>
<dbReference type="EMBL" id="CP034841">
    <property type="protein sequence ID" value="QBF34797.1"/>
    <property type="molecule type" value="Genomic_DNA"/>
</dbReference>
<evidence type="ECO:0000313" key="2">
    <source>
        <dbReference type="EMBL" id="QBF34797.1"/>
    </source>
</evidence>
<dbReference type="KEGG" id="mphi:EG856_02625"/>
<dbReference type="Proteomes" id="UP000289326">
    <property type="component" value="Chromosome"/>
</dbReference>
<feature type="transmembrane region" description="Helical" evidence="1">
    <location>
        <begin position="67"/>
        <end position="90"/>
    </location>
</feature>
<proteinExistence type="predicted"/>
<keyword evidence="1" id="KW-0812">Transmembrane</keyword>
<keyword evidence="1" id="KW-0472">Membrane</keyword>
<reference evidence="2 3" key="1">
    <citation type="submission" date="2019-01" db="EMBL/GenBank/DDBJ databases">
        <title>Complete sequence and annotation of the Mycoplasma phocirhinis strain 852T genome.</title>
        <authorList>
            <person name="Frasca S.Jr."/>
            <person name="Kutish G.F."/>
            <person name="Castellanos Gell J."/>
            <person name="Michaels D.L."/>
            <person name="Brown D.R."/>
        </authorList>
    </citation>
    <scope>NUCLEOTIDE SEQUENCE [LARGE SCALE GENOMIC DNA]</scope>
    <source>
        <strain evidence="2 3">852</strain>
    </source>
</reference>
<sequence length="154" mass="17978">MKKKYTLEQKIDTWEKVIDKNAEHFKSRTMLSIQSSTLLVLIIGFLIGIISYALIRAKDVQPSANRVWGLVLLIVIFIVSLWWFIVNVLFISILSKVIKGTNVSELRPLIKIWLRLSFKGYPNRYLLPINDNEFKEQVEKISKTNLDKNEDIKE</sequence>
<dbReference type="RefSeq" id="WP_130429574.1">
    <property type="nucleotide sequence ID" value="NZ_CP034841.1"/>
</dbReference>
<evidence type="ECO:0000313" key="3">
    <source>
        <dbReference type="Proteomes" id="UP000289326"/>
    </source>
</evidence>
<keyword evidence="1" id="KW-1133">Transmembrane helix</keyword>